<keyword evidence="12 15" id="KW-0067">ATP-binding</keyword>
<comment type="catalytic activity">
    <reaction evidence="1 15">
        <text>1-(5-phospho-beta-D-ribosyl)-5'-AMP + H2O = 1-(5-phospho-beta-D-ribosyl)-5-[(5-phospho-beta-D-ribosylamino)methylideneamino]imidazole-4-carboxamide</text>
        <dbReference type="Rhea" id="RHEA:20049"/>
        <dbReference type="ChEBI" id="CHEBI:15377"/>
        <dbReference type="ChEBI" id="CHEBI:58435"/>
        <dbReference type="ChEBI" id="CHEBI:59457"/>
        <dbReference type="EC" id="3.5.4.19"/>
    </reaction>
</comment>
<dbReference type="NCBIfam" id="NF002747">
    <property type="entry name" value="PRK02759.1"/>
    <property type="match status" value="1"/>
</dbReference>
<evidence type="ECO:0000256" key="14">
    <source>
        <dbReference type="ARBA" id="ARBA00023268"/>
    </source>
</evidence>
<dbReference type="EC" id="3.6.1.31" evidence="15"/>
<dbReference type="Pfam" id="PF01503">
    <property type="entry name" value="PRA-PH"/>
    <property type="match status" value="1"/>
</dbReference>
<dbReference type="GO" id="GO:0005524">
    <property type="term" value="F:ATP binding"/>
    <property type="evidence" value="ECO:0007669"/>
    <property type="project" value="UniProtKB-KW"/>
</dbReference>
<dbReference type="RefSeq" id="WP_161259599.1">
    <property type="nucleotide sequence ID" value="NZ_WXEY01000024.1"/>
</dbReference>
<feature type="region of interest" description="Phosphoribosyl-AMP cyclohydrolase" evidence="15">
    <location>
        <begin position="1"/>
        <end position="140"/>
    </location>
</feature>
<evidence type="ECO:0000313" key="18">
    <source>
        <dbReference type="Proteomes" id="UP000463470"/>
    </source>
</evidence>
<dbReference type="HAMAP" id="MF_01019">
    <property type="entry name" value="HisIE"/>
    <property type="match status" value="1"/>
</dbReference>
<keyword evidence="18" id="KW-1185">Reference proteome</keyword>
<gene>
    <name evidence="15" type="primary">hisI</name>
    <name evidence="15" type="synonym">hisIE</name>
    <name evidence="17" type="ORF">GTO91_15300</name>
</gene>
<dbReference type="Proteomes" id="UP000463470">
    <property type="component" value="Unassembled WGS sequence"/>
</dbReference>
<evidence type="ECO:0000256" key="1">
    <source>
        <dbReference type="ARBA" id="ARBA00000024"/>
    </source>
</evidence>
<dbReference type="FunFam" id="1.10.287.1080:FF:000002">
    <property type="entry name" value="Histidine biosynthesis bifunctional protein HisIE"/>
    <property type="match status" value="1"/>
</dbReference>
<dbReference type="NCBIfam" id="TIGR03188">
    <property type="entry name" value="histidine_hisI"/>
    <property type="match status" value="1"/>
</dbReference>
<comment type="pathway">
    <text evidence="5 15">Amino-acid biosynthesis; L-histidine biosynthesis; L-histidine from 5-phospho-alpha-D-ribose 1-diphosphate: step 2/9.</text>
</comment>
<dbReference type="PANTHER" id="PTHR42945:SF1">
    <property type="entry name" value="HISTIDINE BIOSYNTHESIS BIFUNCTIONAL PROTEIN HIS7"/>
    <property type="match status" value="1"/>
</dbReference>
<evidence type="ECO:0000256" key="8">
    <source>
        <dbReference type="ARBA" id="ARBA00022490"/>
    </source>
</evidence>
<keyword evidence="9 15" id="KW-0028">Amino-acid biosynthesis</keyword>
<dbReference type="Gene3D" id="1.10.287.1080">
    <property type="entry name" value="MazG-like"/>
    <property type="match status" value="1"/>
</dbReference>
<evidence type="ECO:0000256" key="2">
    <source>
        <dbReference type="ARBA" id="ARBA00001460"/>
    </source>
</evidence>
<dbReference type="GO" id="GO:0004635">
    <property type="term" value="F:phosphoribosyl-AMP cyclohydrolase activity"/>
    <property type="evidence" value="ECO:0007669"/>
    <property type="project" value="UniProtKB-UniRule"/>
</dbReference>
<dbReference type="InterPro" id="IPR023019">
    <property type="entry name" value="His_synth_HisIE"/>
</dbReference>
<protein>
    <recommendedName>
        <fullName evidence="15">Histidine biosynthesis bifunctional protein HisIE</fullName>
    </recommendedName>
    <domain>
        <recommendedName>
            <fullName evidence="15">Phosphoribosyl-AMP cyclohydrolase</fullName>
            <shortName evidence="15">PRA-CH</shortName>
            <ecNumber evidence="15">3.5.4.19</ecNumber>
        </recommendedName>
    </domain>
    <domain>
        <recommendedName>
            <fullName evidence="15">Phosphoribosyl-ATP pyrophosphatase</fullName>
            <shortName evidence="15">PRA-PH</shortName>
            <ecNumber evidence="15">3.6.1.31</ecNumber>
        </recommendedName>
    </domain>
</protein>
<evidence type="ECO:0000256" key="12">
    <source>
        <dbReference type="ARBA" id="ARBA00022840"/>
    </source>
</evidence>
<dbReference type="SUPFAM" id="SSF141734">
    <property type="entry name" value="HisI-like"/>
    <property type="match status" value="1"/>
</dbReference>
<dbReference type="FunFam" id="3.10.20.810:FF:000001">
    <property type="entry name" value="Histidine biosynthesis bifunctional protein HisIE"/>
    <property type="match status" value="1"/>
</dbReference>
<evidence type="ECO:0000256" key="13">
    <source>
        <dbReference type="ARBA" id="ARBA00023102"/>
    </source>
</evidence>
<feature type="domain" description="Phosphoribosyl-AMP cyclohydrolase" evidence="16">
    <location>
        <begin position="36"/>
        <end position="108"/>
    </location>
</feature>
<dbReference type="Pfam" id="PF01502">
    <property type="entry name" value="PRA-CH"/>
    <property type="match status" value="1"/>
</dbReference>
<evidence type="ECO:0000256" key="10">
    <source>
        <dbReference type="ARBA" id="ARBA00022741"/>
    </source>
</evidence>
<organism evidence="17 18">
    <name type="scientific">Heliomicrobium undosum</name>
    <dbReference type="NCBI Taxonomy" id="121734"/>
    <lineage>
        <taxon>Bacteria</taxon>
        <taxon>Bacillati</taxon>
        <taxon>Bacillota</taxon>
        <taxon>Clostridia</taxon>
        <taxon>Eubacteriales</taxon>
        <taxon>Heliobacteriaceae</taxon>
        <taxon>Heliomicrobium</taxon>
    </lineage>
</organism>
<evidence type="ECO:0000256" key="7">
    <source>
        <dbReference type="ARBA" id="ARBA00008299"/>
    </source>
</evidence>
<dbReference type="NCBIfam" id="NF000768">
    <property type="entry name" value="PRK00051.1"/>
    <property type="match status" value="1"/>
</dbReference>
<dbReference type="SUPFAM" id="SSF101386">
    <property type="entry name" value="all-alpha NTP pyrophosphatases"/>
    <property type="match status" value="1"/>
</dbReference>
<dbReference type="InterPro" id="IPR002496">
    <property type="entry name" value="PRib_AMP_CycHydrolase_dom"/>
</dbReference>
<comment type="catalytic activity">
    <reaction evidence="2 15">
        <text>1-(5-phospho-beta-D-ribosyl)-ATP + H2O = 1-(5-phospho-beta-D-ribosyl)-5'-AMP + diphosphate + H(+)</text>
        <dbReference type="Rhea" id="RHEA:22828"/>
        <dbReference type="ChEBI" id="CHEBI:15377"/>
        <dbReference type="ChEBI" id="CHEBI:15378"/>
        <dbReference type="ChEBI" id="CHEBI:33019"/>
        <dbReference type="ChEBI" id="CHEBI:59457"/>
        <dbReference type="ChEBI" id="CHEBI:73183"/>
        <dbReference type="EC" id="3.6.1.31"/>
    </reaction>
</comment>
<evidence type="ECO:0000313" key="17">
    <source>
        <dbReference type="EMBL" id="MZP31080.1"/>
    </source>
</evidence>
<keyword evidence="13 15" id="KW-0368">Histidine biosynthesis</keyword>
<comment type="subcellular location">
    <subcellularLocation>
        <location evidence="3 15">Cytoplasm</location>
    </subcellularLocation>
</comment>
<dbReference type="GO" id="GO:0004636">
    <property type="term" value="F:phosphoribosyl-ATP diphosphatase activity"/>
    <property type="evidence" value="ECO:0007669"/>
    <property type="project" value="UniProtKB-UniRule"/>
</dbReference>
<comment type="similarity">
    <text evidence="6 15">In the C-terminal section; belongs to the PRA-PH family.</text>
</comment>
<keyword evidence="10 15" id="KW-0547">Nucleotide-binding</keyword>
<evidence type="ECO:0000256" key="4">
    <source>
        <dbReference type="ARBA" id="ARBA00005169"/>
    </source>
</evidence>
<proteinExistence type="inferred from homology"/>
<dbReference type="NCBIfam" id="NF001611">
    <property type="entry name" value="PRK00400.1-3"/>
    <property type="match status" value="1"/>
</dbReference>
<comment type="similarity">
    <text evidence="7 15">In the N-terminal section; belongs to the PRA-CH family.</text>
</comment>
<dbReference type="CDD" id="cd11534">
    <property type="entry name" value="NTP-PPase_HisIE_like"/>
    <property type="match status" value="1"/>
</dbReference>
<dbReference type="InterPro" id="IPR021130">
    <property type="entry name" value="PRib-ATP_PPHydrolase-like"/>
</dbReference>
<reference evidence="17 18" key="1">
    <citation type="submission" date="2020-01" db="EMBL/GenBank/DDBJ databases">
        <title>Whole-genome sequence of Heliobacterium undosum DSM 13378.</title>
        <authorList>
            <person name="Kyndt J.A."/>
            <person name="Meyer T.E."/>
        </authorList>
    </citation>
    <scope>NUCLEOTIDE SEQUENCE [LARGE SCALE GENOMIC DNA]</scope>
    <source>
        <strain evidence="17 18">DSM 13378</strain>
    </source>
</reference>
<keyword evidence="14 15" id="KW-0511">Multifunctional enzyme</keyword>
<accession>A0A845L8X7</accession>
<dbReference type="InterPro" id="IPR008179">
    <property type="entry name" value="HisE"/>
</dbReference>
<comment type="pathway">
    <text evidence="4 15">Amino-acid biosynthesis; L-histidine biosynthesis; L-histidine from 5-phospho-alpha-D-ribose 1-diphosphate: step 3/9.</text>
</comment>
<dbReference type="GO" id="GO:0000105">
    <property type="term" value="P:L-histidine biosynthetic process"/>
    <property type="evidence" value="ECO:0007669"/>
    <property type="project" value="UniProtKB-UniRule"/>
</dbReference>
<feature type="region of interest" description="Phosphoribosyl-ATP pyrophosphohydrolase" evidence="15">
    <location>
        <begin position="141"/>
        <end position="228"/>
    </location>
</feature>
<sequence length="228" mass="24949">MAGLNVAPSFIDELKFDAHGLIPAVIQDAASGRVLMVAYMNRESIEKTLETGQTHFYSRSRKELWHKGATSGHFQQVTAVEYDCDRDCLLFQVEQAGAACHEGSFSCFRGIGEAAGKSGVDKVESVVEKVATGGCGIGATLEELAAVIATRKKELPEGSYTTYLFTKGQDKILKKVGEEAAEVIIASKNNARGEIVYEASDLIYHLLVLLRNHGIELDEIAKELQRRR</sequence>
<dbReference type="HAMAP" id="MF_01021">
    <property type="entry name" value="HisI"/>
    <property type="match status" value="1"/>
</dbReference>
<dbReference type="EC" id="3.5.4.19" evidence="15"/>
<evidence type="ECO:0000256" key="15">
    <source>
        <dbReference type="HAMAP-Rule" id="MF_01019"/>
    </source>
</evidence>
<dbReference type="EMBL" id="WXEY01000024">
    <property type="protein sequence ID" value="MZP31080.1"/>
    <property type="molecule type" value="Genomic_DNA"/>
</dbReference>
<comment type="caution">
    <text evidence="17">The sequence shown here is derived from an EMBL/GenBank/DDBJ whole genome shotgun (WGS) entry which is preliminary data.</text>
</comment>
<dbReference type="UniPathway" id="UPA00031">
    <property type="reaction ID" value="UER00007"/>
</dbReference>
<dbReference type="Gene3D" id="3.10.20.810">
    <property type="entry name" value="Phosphoribosyl-AMP cyclohydrolase"/>
    <property type="match status" value="1"/>
</dbReference>
<evidence type="ECO:0000256" key="11">
    <source>
        <dbReference type="ARBA" id="ARBA00022801"/>
    </source>
</evidence>
<keyword evidence="11 15" id="KW-0378">Hydrolase</keyword>
<keyword evidence="8 15" id="KW-0963">Cytoplasm</keyword>
<evidence type="ECO:0000256" key="6">
    <source>
        <dbReference type="ARBA" id="ARBA00007731"/>
    </source>
</evidence>
<evidence type="ECO:0000256" key="5">
    <source>
        <dbReference type="ARBA" id="ARBA00005204"/>
    </source>
</evidence>
<dbReference type="InterPro" id="IPR038019">
    <property type="entry name" value="PRib_AMP_CycHydrolase_sf"/>
</dbReference>
<dbReference type="HAMAP" id="MF_01020">
    <property type="entry name" value="HisE"/>
    <property type="match status" value="1"/>
</dbReference>
<dbReference type="OrthoDB" id="9795769at2"/>
<dbReference type="PANTHER" id="PTHR42945">
    <property type="entry name" value="HISTIDINE BIOSYNTHESIS BIFUNCTIONAL PROTEIN"/>
    <property type="match status" value="1"/>
</dbReference>
<dbReference type="InterPro" id="IPR026660">
    <property type="entry name" value="PRA-CH"/>
</dbReference>
<evidence type="ECO:0000256" key="9">
    <source>
        <dbReference type="ARBA" id="ARBA00022605"/>
    </source>
</evidence>
<dbReference type="GO" id="GO:0005737">
    <property type="term" value="C:cytoplasm"/>
    <property type="evidence" value="ECO:0007669"/>
    <property type="project" value="UniProtKB-SubCell"/>
</dbReference>
<name>A0A845L8X7_9FIRM</name>
<dbReference type="AlphaFoldDB" id="A0A845L8X7"/>
<evidence type="ECO:0000259" key="16">
    <source>
        <dbReference type="Pfam" id="PF01502"/>
    </source>
</evidence>
<evidence type="ECO:0000256" key="3">
    <source>
        <dbReference type="ARBA" id="ARBA00004496"/>
    </source>
</evidence>